<sequence>MRKLIGLSGIALLFCYGAQAAEKLELPNFEVGIGAGSVPKSKAYDLDLTINVPLPYYLSGQILLDSDYISGDGRLGSYAQSEFSGLLYLRNRDGRLGFGLGTKQHKPRNQNLESKTTVIGRASAALFFGDFTFSTMYVNYDTDLDNTSSNESGFTYFASEHKSVSLYREVFDNEEAWRIEMASRYDDEGLSSIRMIVRDGSSDESFYLALQYRYYFDSQYTLKERDRLFY</sequence>
<evidence type="ECO:0000256" key="1">
    <source>
        <dbReference type="SAM" id="SignalP"/>
    </source>
</evidence>
<feature type="signal peptide" evidence="1">
    <location>
        <begin position="1"/>
        <end position="20"/>
    </location>
</feature>
<gene>
    <name evidence="2" type="ORF">DFP79_1193</name>
</gene>
<keyword evidence="1" id="KW-0732">Signal</keyword>
<organism evidence="2 3">
    <name type="scientific">Marinomonas balearica</name>
    <dbReference type="NCBI Taxonomy" id="491947"/>
    <lineage>
        <taxon>Bacteria</taxon>
        <taxon>Pseudomonadati</taxon>
        <taxon>Pseudomonadota</taxon>
        <taxon>Gammaproteobacteria</taxon>
        <taxon>Oceanospirillales</taxon>
        <taxon>Oceanospirillaceae</taxon>
        <taxon>Marinomonas</taxon>
    </lineage>
</organism>
<feature type="chain" id="PRO_5020426093" evidence="1">
    <location>
        <begin position="21"/>
        <end position="230"/>
    </location>
</feature>
<keyword evidence="3" id="KW-1185">Reference proteome</keyword>
<accession>A0A4R6MDI2</accession>
<dbReference type="RefSeq" id="WP_133503007.1">
    <property type="nucleotide sequence ID" value="NZ_SNXC01000010.1"/>
</dbReference>
<evidence type="ECO:0000313" key="2">
    <source>
        <dbReference type="EMBL" id="TDO98780.1"/>
    </source>
</evidence>
<name>A0A4R6MDI2_9GAMM</name>
<evidence type="ECO:0000313" key="3">
    <source>
        <dbReference type="Proteomes" id="UP000294656"/>
    </source>
</evidence>
<proteinExistence type="predicted"/>
<dbReference type="EMBL" id="SNXC01000010">
    <property type="protein sequence ID" value="TDO98780.1"/>
    <property type="molecule type" value="Genomic_DNA"/>
</dbReference>
<protein>
    <submittedName>
        <fullName evidence="2">Uncharacterized protein</fullName>
    </submittedName>
</protein>
<dbReference type="Proteomes" id="UP000294656">
    <property type="component" value="Unassembled WGS sequence"/>
</dbReference>
<comment type="caution">
    <text evidence="2">The sequence shown here is derived from an EMBL/GenBank/DDBJ whole genome shotgun (WGS) entry which is preliminary data.</text>
</comment>
<dbReference type="AlphaFoldDB" id="A0A4R6MDI2"/>
<dbReference type="OrthoDB" id="6101863at2"/>
<reference evidence="2 3" key="1">
    <citation type="submission" date="2019-03" db="EMBL/GenBank/DDBJ databases">
        <title>Genomic Encyclopedia of Type Strains, Phase III (KMG-III): the genomes of soil and plant-associated and newly described type strains.</title>
        <authorList>
            <person name="Whitman W."/>
        </authorList>
    </citation>
    <scope>NUCLEOTIDE SEQUENCE [LARGE SCALE GENOMIC DNA]</scope>
    <source>
        <strain evidence="2 3">CECT 7378</strain>
    </source>
</reference>